<protein>
    <recommendedName>
        <fullName evidence="4">DUF3313 domain-containing protein</fullName>
    </recommendedName>
</protein>
<organism evidence="2 3">
    <name type="scientific">Terrihabitans soli</name>
    <dbReference type="NCBI Taxonomy" id="708113"/>
    <lineage>
        <taxon>Bacteria</taxon>
        <taxon>Pseudomonadati</taxon>
        <taxon>Pseudomonadota</taxon>
        <taxon>Alphaproteobacteria</taxon>
        <taxon>Hyphomicrobiales</taxon>
        <taxon>Terrihabitans</taxon>
    </lineage>
</organism>
<name>A0A6S6QUB4_9HYPH</name>
<dbReference type="KEGG" id="tso:IZ6_18900"/>
<evidence type="ECO:0008006" key="4">
    <source>
        <dbReference type="Google" id="ProtNLM"/>
    </source>
</evidence>
<sequence>MLSTALGLSACSAHKGALWKHPPSHVNNVEVTLAKPMGSPALAETIRVKTLAEASRYGAVGNAKTLRVSITHYHKKNPALSLLLSDSNNIRADVSVVDTTTLAEDTKMQMITSDPVPADGIIGAVVAISQTEAEVEEMLTTQFASEVLARVYGSKAAKIARKNPPSVVAPAATPPGTVPKPAAKGTPVALAAPQPAPAPAPAPAQKAPRIQ</sequence>
<keyword evidence="3" id="KW-1185">Reference proteome</keyword>
<gene>
    <name evidence="2" type="ORF">IZ6_18900</name>
</gene>
<reference evidence="2 3" key="1">
    <citation type="submission" date="2020-08" db="EMBL/GenBank/DDBJ databases">
        <title>Genome sequence of Rhizobiales bacterium strain IZ6.</title>
        <authorList>
            <person name="Nakai R."/>
            <person name="Naganuma T."/>
        </authorList>
    </citation>
    <scope>NUCLEOTIDE SEQUENCE [LARGE SCALE GENOMIC DNA]</scope>
    <source>
        <strain evidence="2 3">IZ6</strain>
    </source>
</reference>
<dbReference type="EMBL" id="AP023361">
    <property type="protein sequence ID" value="BCJ91155.1"/>
    <property type="molecule type" value="Genomic_DNA"/>
</dbReference>
<dbReference type="AlphaFoldDB" id="A0A6S6QUB4"/>
<feature type="region of interest" description="Disordered" evidence="1">
    <location>
        <begin position="163"/>
        <end position="211"/>
    </location>
</feature>
<evidence type="ECO:0000313" key="3">
    <source>
        <dbReference type="Proteomes" id="UP000515317"/>
    </source>
</evidence>
<evidence type="ECO:0000256" key="1">
    <source>
        <dbReference type="SAM" id="MobiDB-lite"/>
    </source>
</evidence>
<accession>A0A6S6QUB4</accession>
<dbReference type="Proteomes" id="UP000515317">
    <property type="component" value="Chromosome"/>
</dbReference>
<feature type="compositionally biased region" description="Low complexity" evidence="1">
    <location>
        <begin position="179"/>
        <end position="193"/>
    </location>
</feature>
<evidence type="ECO:0000313" key="2">
    <source>
        <dbReference type="EMBL" id="BCJ91155.1"/>
    </source>
</evidence>
<proteinExistence type="predicted"/>